<dbReference type="Pfam" id="PF00651">
    <property type="entry name" value="BTB"/>
    <property type="match status" value="1"/>
</dbReference>
<dbReference type="Gene3D" id="3.30.710.10">
    <property type="entry name" value="Potassium Channel Kv1.1, Chain A"/>
    <property type="match status" value="1"/>
</dbReference>
<proteinExistence type="predicted"/>
<feature type="compositionally biased region" description="Basic and acidic residues" evidence="1">
    <location>
        <begin position="312"/>
        <end position="322"/>
    </location>
</feature>
<dbReference type="InterPro" id="IPR000210">
    <property type="entry name" value="BTB/POZ_dom"/>
</dbReference>
<feature type="region of interest" description="Disordered" evidence="1">
    <location>
        <begin position="309"/>
        <end position="352"/>
    </location>
</feature>
<dbReference type="Proteomes" id="UP001138500">
    <property type="component" value="Unassembled WGS sequence"/>
</dbReference>
<evidence type="ECO:0000313" key="3">
    <source>
        <dbReference type="EMBL" id="KAH9832810.1"/>
    </source>
</evidence>
<dbReference type="OrthoDB" id="1022638at2759"/>
<comment type="caution">
    <text evidence="3">The sequence shown here is derived from an EMBL/GenBank/DDBJ whole genome shotgun (WGS) entry which is preliminary data.</text>
</comment>
<dbReference type="PROSITE" id="PS50097">
    <property type="entry name" value="BTB"/>
    <property type="match status" value="1"/>
</dbReference>
<feature type="compositionally biased region" description="Acidic residues" evidence="1">
    <location>
        <begin position="323"/>
        <end position="333"/>
    </location>
</feature>
<dbReference type="PANTHER" id="PTHR47843">
    <property type="entry name" value="BTB DOMAIN-CONTAINING PROTEIN-RELATED"/>
    <property type="match status" value="1"/>
</dbReference>
<sequence length="352" mass="39567">MTANAKYLLADPTSSGNGCGKHDIDVIVFGASNSFTAAVMVGTTPAIEGPDATTPDLAVRKLLTATCELLNSYMPRIGAHHKNIHGGGVVDLDLIDPRIVTQSRGSRKADHNARLLSRDMVDIYVGQDNTHWVLHEKLLCHRSRFFRNIFYKKQGRKDSAYGLPDEEDGPFKLFVGWLYSEAVPPPKEEKDLGALFELYLMGEKWQIKRLVLDVLEEVRRWYHDTDSWPALRRVQYVYANTDAESPMRQLLVNCIARMLVGREGMPSQWDNALRKNGQLAVDIILAVQKWNLDTESIPDARDESIMPLVEESDSKAHVKKEDDADEAPQDLEELVNGVNGLSNGHDEDEEDQ</sequence>
<dbReference type="EMBL" id="RIBY02001112">
    <property type="protein sequence ID" value="KAH9832810.1"/>
    <property type="molecule type" value="Genomic_DNA"/>
</dbReference>
<evidence type="ECO:0000313" key="4">
    <source>
        <dbReference type="Proteomes" id="UP001138500"/>
    </source>
</evidence>
<dbReference type="AlphaFoldDB" id="A0A9W7SV69"/>
<protein>
    <submittedName>
        <fullName evidence="3">Vacuolar amino acid transporter 5</fullName>
    </submittedName>
</protein>
<evidence type="ECO:0000256" key="1">
    <source>
        <dbReference type="SAM" id="MobiDB-lite"/>
    </source>
</evidence>
<dbReference type="PANTHER" id="PTHR47843:SF2">
    <property type="entry name" value="BTB DOMAIN-CONTAINING PROTEIN"/>
    <property type="match status" value="1"/>
</dbReference>
<dbReference type="InterPro" id="IPR011333">
    <property type="entry name" value="SKP1/BTB/POZ_sf"/>
</dbReference>
<feature type="domain" description="BTB" evidence="2">
    <location>
        <begin position="121"/>
        <end position="187"/>
    </location>
</feature>
<reference evidence="3 4" key="2">
    <citation type="journal article" date="2021" name="Curr. Genet.">
        <title>Genetic response to nitrogen starvation in the aggressive Eucalyptus foliar pathogen Teratosphaeria destructans.</title>
        <authorList>
            <person name="Havenga M."/>
            <person name="Wingfield B.D."/>
            <person name="Wingfield M.J."/>
            <person name="Dreyer L.L."/>
            <person name="Roets F."/>
            <person name="Aylward J."/>
        </authorList>
    </citation>
    <scope>NUCLEOTIDE SEQUENCE [LARGE SCALE GENOMIC DNA]</scope>
    <source>
        <strain evidence="3">CMW44962</strain>
    </source>
</reference>
<keyword evidence="4" id="KW-1185">Reference proteome</keyword>
<reference evidence="3 4" key="1">
    <citation type="journal article" date="2018" name="IMA Fungus">
        <title>IMA Genome-F 10: Nine draft genome sequences of Claviceps purpurea s.lat., including C. arundinis, C. humidiphila, and C. cf. spartinae, pseudomolecules for the pitch canker pathogen Fusarium circinatum, draft genome of Davidsoniella eucalypti, Grosmannia galeiformis, Quambalaria eucalypti, and Teratosphaeria destructans.</title>
        <authorList>
            <person name="Wingfield B.D."/>
            <person name="Liu M."/>
            <person name="Nguyen H.D."/>
            <person name="Lane F.A."/>
            <person name="Morgan S.W."/>
            <person name="De Vos L."/>
            <person name="Wilken P.M."/>
            <person name="Duong T.A."/>
            <person name="Aylward J."/>
            <person name="Coetzee M.P."/>
            <person name="Dadej K."/>
            <person name="De Beer Z.W."/>
            <person name="Findlay W."/>
            <person name="Havenga M."/>
            <person name="Kolarik M."/>
            <person name="Menzies J.G."/>
            <person name="Naidoo K."/>
            <person name="Pochopski O."/>
            <person name="Shoukouhi P."/>
            <person name="Santana Q.C."/>
            <person name="Seifert K.A."/>
            <person name="Soal N."/>
            <person name="Steenkamp E.T."/>
            <person name="Tatham C.T."/>
            <person name="van der Nest M.A."/>
            <person name="Wingfield M.J."/>
        </authorList>
    </citation>
    <scope>NUCLEOTIDE SEQUENCE [LARGE SCALE GENOMIC DNA]</scope>
    <source>
        <strain evidence="3">CMW44962</strain>
    </source>
</reference>
<accession>A0A9W7SV69</accession>
<name>A0A9W7SV69_9PEZI</name>
<evidence type="ECO:0000259" key="2">
    <source>
        <dbReference type="PROSITE" id="PS50097"/>
    </source>
</evidence>
<dbReference type="SUPFAM" id="SSF54695">
    <property type="entry name" value="POZ domain"/>
    <property type="match status" value="1"/>
</dbReference>
<gene>
    <name evidence="3" type="ORF">Tdes44962_MAKER00291</name>
</gene>
<organism evidence="3 4">
    <name type="scientific">Teratosphaeria destructans</name>
    <dbReference type="NCBI Taxonomy" id="418781"/>
    <lineage>
        <taxon>Eukaryota</taxon>
        <taxon>Fungi</taxon>
        <taxon>Dikarya</taxon>
        <taxon>Ascomycota</taxon>
        <taxon>Pezizomycotina</taxon>
        <taxon>Dothideomycetes</taxon>
        <taxon>Dothideomycetidae</taxon>
        <taxon>Mycosphaerellales</taxon>
        <taxon>Teratosphaeriaceae</taxon>
        <taxon>Teratosphaeria</taxon>
    </lineage>
</organism>